<reference evidence="2" key="3">
    <citation type="submission" date="2018-08" db="UniProtKB">
        <authorList>
            <consortium name="EnsemblPlants"/>
        </authorList>
    </citation>
    <scope>IDENTIFICATION</scope>
    <source>
        <strain evidence="2">cv. Bd21</strain>
    </source>
</reference>
<dbReference type="Proteomes" id="UP000008810">
    <property type="component" value="Chromosome 1"/>
</dbReference>
<dbReference type="PANTHER" id="PTHR33889">
    <property type="entry name" value="OS04G0681850 PROTEIN"/>
    <property type="match status" value="1"/>
</dbReference>
<sequence length="156" mass="17914">MIIVQNRACACYCSDLFSIYTHHVTTSSSPCIDIKLAHACFFLKWSIVRQIEALYEELIFWSFAGAQQRQRRELPDEHIFGAYIALKALSIDGEILLKDKEHVARLLDTSVRTVERIWKLAHEHIAQGLPVDLSNQKKGKVGRKRADLGLSRIFYI</sequence>
<name>I1GNF8_BRADI</name>
<protein>
    <submittedName>
        <fullName evidence="1 2">Uncharacterized protein</fullName>
    </submittedName>
</protein>
<dbReference type="PANTHER" id="PTHR33889:SF1">
    <property type="entry name" value="OS03G0834800 PROTEIN"/>
    <property type="match status" value="1"/>
</dbReference>
<evidence type="ECO:0000313" key="1">
    <source>
        <dbReference type="EMBL" id="KQK13270.1"/>
    </source>
</evidence>
<keyword evidence="3" id="KW-1185">Reference proteome</keyword>
<dbReference type="HOGENOM" id="CLU_1689132_0_0_1"/>
<reference evidence="1 2" key="1">
    <citation type="journal article" date="2010" name="Nature">
        <title>Genome sequencing and analysis of the model grass Brachypodium distachyon.</title>
        <authorList>
            <consortium name="International Brachypodium Initiative"/>
        </authorList>
    </citation>
    <scope>NUCLEOTIDE SEQUENCE [LARGE SCALE GENOMIC DNA]</scope>
    <source>
        <strain evidence="1 2">Bd21</strain>
    </source>
</reference>
<evidence type="ECO:0000313" key="3">
    <source>
        <dbReference type="Proteomes" id="UP000008810"/>
    </source>
</evidence>
<organism evidence="1">
    <name type="scientific">Brachypodium distachyon</name>
    <name type="common">Purple false brome</name>
    <name type="synonym">Trachynia distachya</name>
    <dbReference type="NCBI Taxonomy" id="15368"/>
    <lineage>
        <taxon>Eukaryota</taxon>
        <taxon>Viridiplantae</taxon>
        <taxon>Streptophyta</taxon>
        <taxon>Embryophyta</taxon>
        <taxon>Tracheophyta</taxon>
        <taxon>Spermatophyta</taxon>
        <taxon>Magnoliopsida</taxon>
        <taxon>Liliopsida</taxon>
        <taxon>Poales</taxon>
        <taxon>Poaceae</taxon>
        <taxon>BOP clade</taxon>
        <taxon>Pooideae</taxon>
        <taxon>Stipodae</taxon>
        <taxon>Brachypodieae</taxon>
        <taxon>Brachypodium</taxon>
    </lineage>
</organism>
<accession>I1GNF8</accession>
<dbReference type="EnsemblPlants" id="KQK13270">
    <property type="protein sequence ID" value="KQK13270"/>
    <property type="gene ID" value="BRADI_1g09050v3"/>
</dbReference>
<dbReference type="Gramene" id="KQK13270">
    <property type="protein sequence ID" value="KQK13270"/>
    <property type="gene ID" value="BRADI_1g09050v3"/>
</dbReference>
<dbReference type="InParanoid" id="I1GNF8"/>
<dbReference type="AlphaFoldDB" id="I1GNF8"/>
<gene>
    <name evidence="1" type="ORF">BRADI_1g09050v3</name>
</gene>
<reference evidence="1" key="2">
    <citation type="submission" date="2017-06" db="EMBL/GenBank/DDBJ databases">
        <title>WGS assembly of Brachypodium distachyon.</title>
        <authorList>
            <consortium name="The International Brachypodium Initiative"/>
            <person name="Lucas S."/>
            <person name="Harmon-Smith M."/>
            <person name="Lail K."/>
            <person name="Tice H."/>
            <person name="Grimwood J."/>
            <person name="Bruce D."/>
            <person name="Barry K."/>
            <person name="Shu S."/>
            <person name="Lindquist E."/>
            <person name="Wang M."/>
            <person name="Pitluck S."/>
            <person name="Vogel J.P."/>
            <person name="Garvin D.F."/>
            <person name="Mockler T.C."/>
            <person name="Schmutz J."/>
            <person name="Rokhsar D."/>
            <person name="Bevan M.W."/>
        </authorList>
    </citation>
    <scope>NUCLEOTIDE SEQUENCE</scope>
    <source>
        <strain evidence="1">Bd21</strain>
    </source>
</reference>
<evidence type="ECO:0000313" key="2">
    <source>
        <dbReference type="EnsemblPlants" id="KQK13270"/>
    </source>
</evidence>
<proteinExistence type="predicted"/>
<dbReference type="EMBL" id="CM000880">
    <property type="protein sequence ID" value="KQK13270.1"/>
    <property type="molecule type" value="Genomic_DNA"/>
</dbReference>
<dbReference type="OrthoDB" id="672976at2759"/>